<evidence type="ECO:0000259" key="1">
    <source>
        <dbReference type="Pfam" id="PF13503"/>
    </source>
</evidence>
<dbReference type="InterPro" id="IPR025391">
    <property type="entry name" value="DUF4123"/>
</dbReference>
<accession>A0A009RWQ3</accession>
<organism evidence="2 3">
    <name type="scientific">Acinetobacter baumannii 99063</name>
    <dbReference type="NCBI Taxonomy" id="1310630"/>
    <lineage>
        <taxon>Bacteria</taxon>
        <taxon>Pseudomonadati</taxon>
        <taxon>Pseudomonadota</taxon>
        <taxon>Gammaproteobacteria</taxon>
        <taxon>Moraxellales</taxon>
        <taxon>Moraxellaceae</taxon>
        <taxon>Acinetobacter</taxon>
        <taxon>Acinetobacter calcoaceticus/baumannii complex</taxon>
    </lineage>
</organism>
<dbReference type="RefSeq" id="WP_002042123.1">
    <property type="nucleotide sequence ID" value="NZ_JEXJ01000107.1"/>
</dbReference>
<evidence type="ECO:0000313" key="2">
    <source>
        <dbReference type="EMBL" id="EXC45574.1"/>
    </source>
</evidence>
<comment type="caution">
    <text evidence="2">The sequence shown here is derived from an EMBL/GenBank/DDBJ whole genome shotgun (WGS) entry which is preliminary data.</text>
</comment>
<evidence type="ECO:0000313" key="3">
    <source>
        <dbReference type="Proteomes" id="UP000020735"/>
    </source>
</evidence>
<dbReference type="AlphaFoldDB" id="A0A009RWQ3"/>
<gene>
    <name evidence="2" type="ORF">J529_3698</name>
</gene>
<dbReference type="PATRIC" id="fig|1310630.3.peg.3576"/>
<sequence length="168" mass="19670">MKSIELLEQISENNLETNFYLLIDAAKEPLFIKKWLKKIPQKKIVQIGNLFEGTIDETTPLEVSPLLVRINSELKYEIETQLLVNNDSEMFSIIETTLSRYELINHLQPFLQAELPNGELALFRFYDPSIVKILNKMLDEENFVLLTTPIKNWWYQSSDNNYLSLKSN</sequence>
<proteinExistence type="predicted"/>
<dbReference type="Proteomes" id="UP000020735">
    <property type="component" value="Unassembled WGS sequence"/>
</dbReference>
<feature type="domain" description="DUF4123" evidence="1">
    <location>
        <begin position="20"/>
        <end position="141"/>
    </location>
</feature>
<dbReference type="Pfam" id="PF13503">
    <property type="entry name" value="DUF4123"/>
    <property type="match status" value="1"/>
</dbReference>
<reference evidence="2 3" key="1">
    <citation type="submission" date="2014-02" db="EMBL/GenBank/DDBJ databases">
        <title>Comparative genomics and transcriptomics to identify genetic mechanisms underlying the emergence of carbapenem resistant Acinetobacter baumannii (CRAb).</title>
        <authorList>
            <person name="Harris A.D."/>
            <person name="Johnson K.J."/>
            <person name="George J."/>
            <person name="Shefchek K."/>
            <person name="Daugherty S.C."/>
            <person name="Parankush S."/>
            <person name="Sadzewicz L."/>
            <person name="Tallon L."/>
            <person name="Sengamalay N."/>
            <person name="Hazen T.H."/>
            <person name="Rasko D.A."/>
        </authorList>
    </citation>
    <scope>NUCLEOTIDE SEQUENCE [LARGE SCALE GENOMIC DNA]</scope>
    <source>
        <strain evidence="2 3">99063</strain>
    </source>
</reference>
<name>A0A009RWQ3_ACIBA</name>
<dbReference type="EMBL" id="JEXJ01000107">
    <property type="protein sequence ID" value="EXC45574.1"/>
    <property type="molecule type" value="Genomic_DNA"/>
</dbReference>
<protein>
    <recommendedName>
        <fullName evidence="1">DUF4123 domain-containing protein</fullName>
    </recommendedName>
</protein>